<sequence>MNIQMWLLALPILIGTAFGQVEEYKLTDSECREAGFLPESLNCENCEKLPEYNLETLMSDCLSCCTREQEYEHEKYPVAFLEVCECNLARFPQVQAFVHQDMASAWGGRVKVRHVRGVRPQVLLKDLTGTTRQTLNVEKWDTDTLKDFFNQWID</sequence>
<gene>
    <name evidence="9" type="ORF">CAUJ_LOCUS7288</name>
</gene>
<evidence type="ECO:0000256" key="5">
    <source>
        <dbReference type="ARBA" id="ARBA00022933"/>
    </source>
</evidence>
<keyword evidence="4" id="KW-0256">Endoplasmic reticulum</keyword>
<comment type="caution">
    <text evidence="9">The sequence shown here is derived from an EMBL/GenBank/DDBJ whole genome shotgun (WGS) entry which is preliminary data.</text>
</comment>
<evidence type="ECO:0000256" key="2">
    <source>
        <dbReference type="ARBA" id="ARBA00005742"/>
    </source>
</evidence>
<protein>
    <recommendedName>
        <fullName evidence="6">Selenoprotein F</fullName>
    </recommendedName>
</protein>
<dbReference type="GO" id="GO:0016491">
    <property type="term" value="F:oxidoreductase activity"/>
    <property type="evidence" value="ECO:0007669"/>
    <property type="project" value="TreeGrafter"/>
</dbReference>
<evidence type="ECO:0000256" key="3">
    <source>
        <dbReference type="ARBA" id="ARBA00022729"/>
    </source>
</evidence>
<dbReference type="InterPro" id="IPR014912">
    <property type="entry name" value="Sep15_SelM_dom"/>
</dbReference>
<evidence type="ECO:0000256" key="4">
    <source>
        <dbReference type="ARBA" id="ARBA00022824"/>
    </source>
</evidence>
<dbReference type="Proteomes" id="UP000835052">
    <property type="component" value="Unassembled WGS sequence"/>
</dbReference>
<evidence type="ECO:0000256" key="7">
    <source>
        <dbReference type="SAM" id="SignalP"/>
    </source>
</evidence>
<feature type="domain" description="Selenoprotein F/M" evidence="8">
    <location>
        <begin position="79"/>
        <end position="151"/>
    </location>
</feature>
<dbReference type="AlphaFoldDB" id="A0A8S1H6T4"/>
<dbReference type="SUPFAM" id="SSF52833">
    <property type="entry name" value="Thioredoxin-like"/>
    <property type="match status" value="1"/>
</dbReference>
<evidence type="ECO:0000313" key="9">
    <source>
        <dbReference type="EMBL" id="CAD6191369.1"/>
    </source>
</evidence>
<dbReference type="PANTHER" id="PTHR13077:SF6">
    <property type="entry name" value="SELENOPROTEIN F"/>
    <property type="match status" value="1"/>
</dbReference>
<dbReference type="Gene3D" id="3.40.30.50">
    <property type="entry name" value="Sep15/SelM thioredoxin-like domain, active-site redox motif"/>
    <property type="match status" value="1"/>
</dbReference>
<feature type="chain" id="PRO_5035922155" description="Selenoprotein F" evidence="7">
    <location>
        <begin position="20"/>
        <end position="154"/>
    </location>
</feature>
<comment type="similarity">
    <text evidence="2">Belongs to the selenoprotein M/F family.</text>
</comment>
<keyword evidence="3 7" id="KW-0732">Signal</keyword>
<accession>A0A8S1H6T4</accession>
<evidence type="ECO:0000256" key="1">
    <source>
        <dbReference type="ARBA" id="ARBA00004319"/>
    </source>
</evidence>
<comment type="subcellular location">
    <subcellularLocation>
        <location evidence="1">Endoplasmic reticulum lumen</location>
    </subcellularLocation>
</comment>
<evidence type="ECO:0000259" key="8">
    <source>
        <dbReference type="Pfam" id="PF08806"/>
    </source>
</evidence>
<name>A0A8S1H6T4_9PELO</name>
<keyword evidence="10" id="KW-1185">Reference proteome</keyword>
<dbReference type="InterPro" id="IPR036249">
    <property type="entry name" value="Thioredoxin-like_sf"/>
</dbReference>
<dbReference type="OrthoDB" id="1910009at2759"/>
<dbReference type="GO" id="GO:0005788">
    <property type="term" value="C:endoplasmic reticulum lumen"/>
    <property type="evidence" value="ECO:0007669"/>
    <property type="project" value="UniProtKB-SubCell"/>
</dbReference>
<reference evidence="9" key="1">
    <citation type="submission" date="2020-10" db="EMBL/GenBank/DDBJ databases">
        <authorList>
            <person name="Kikuchi T."/>
        </authorList>
    </citation>
    <scope>NUCLEOTIDE SEQUENCE</scope>
    <source>
        <strain evidence="9">NKZ352</strain>
    </source>
</reference>
<proteinExistence type="inferred from homology"/>
<dbReference type="Pfam" id="PF08806">
    <property type="entry name" value="Sep15_SelM"/>
    <property type="match status" value="1"/>
</dbReference>
<dbReference type="InterPro" id="IPR039992">
    <property type="entry name" value="Sep15_SelM"/>
</dbReference>
<evidence type="ECO:0000313" key="10">
    <source>
        <dbReference type="Proteomes" id="UP000835052"/>
    </source>
</evidence>
<dbReference type="InterPro" id="IPR038219">
    <property type="entry name" value="Sep15/SelM_sf"/>
</dbReference>
<keyword evidence="5" id="KW-0712">Selenocysteine</keyword>
<organism evidence="9 10">
    <name type="scientific">Caenorhabditis auriculariae</name>
    <dbReference type="NCBI Taxonomy" id="2777116"/>
    <lineage>
        <taxon>Eukaryota</taxon>
        <taxon>Metazoa</taxon>
        <taxon>Ecdysozoa</taxon>
        <taxon>Nematoda</taxon>
        <taxon>Chromadorea</taxon>
        <taxon>Rhabditida</taxon>
        <taxon>Rhabditina</taxon>
        <taxon>Rhabditomorpha</taxon>
        <taxon>Rhabditoidea</taxon>
        <taxon>Rhabditidae</taxon>
        <taxon>Peloderinae</taxon>
        <taxon>Caenorhabditis</taxon>
    </lineage>
</organism>
<dbReference type="EMBL" id="CAJGYM010000020">
    <property type="protein sequence ID" value="CAD6191369.1"/>
    <property type="molecule type" value="Genomic_DNA"/>
</dbReference>
<dbReference type="PANTHER" id="PTHR13077">
    <property type="entry name" value="SELENOPROTEIN F"/>
    <property type="match status" value="1"/>
</dbReference>
<evidence type="ECO:0000256" key="6">
    <source>
        <dbReference type="ARBA" id="ARBA00040775"/>
    </source>
</evidence>
<feature type="signal peptide" evidence="7">
    <location>
        <begin position="1"/>
        <end position="19"/>
    </location>
</feature>